<gene>
    <name evidence="3" type="ORF">EDB92DRAFT_1457803</name>
</gene>
<sequence length="569" mass="64268">MLHVLPTEVTLNVLSHLPIPSLLSLPVLSRQWLDFFTTNQSEIFHNAALLHEYIKSEKLSLEDALSMNSTGRPWAAGSTACQVVQSRRKNRKHTRQARSKSTKSTPSWKDFCKSHPSPIWPGQEPYLSDHSHCEGHRSFQLHKNWEGKGRAVARVLSPPGSNVHRIKVDEKAGICIATNMFGGISVIHLFSSTILWCLPQSYVHPFAHCEYDNGYLVFDRMSGEKEVWRLASDFSTEGEVATHSPPDGEQMDASAYAATVYHQYAPRGQFRPWALLALPAFTTMYRFAYPTLICANSRRAFLYDVRMGSLVQTIHIHIQSICYVDANETHAFVCEPDAVHVFSRESGNEVLEIPADATVRCNLLVEGPISDKFITPLSVSPKGDKSRPRFIAAHVSRDGRDLVVLSHKRRVVFIRDFKRICRGEINLERGGLSLSIRSQDVCCYLGFEHGRVCVATMQGLYIFTFGPDLSAKAAFVRPSKNVSADSHQISCMQLTDRHIYFTWEDARRRQDIPLFEDAENARELPPPITPTLDREFQAPLWLERLGPIEKVSVGCVDFTLMPEGYAREI</sequence>
<dbReference type="AlphaFoldDB" id="A0AAD4LF79"/>
<proteinExistence type="predicted"/>
<evidence type="ECO:0000313" key="3">
    <source>
        <dbReference type="EMBL" id="KAH8984933.1"/>
    </source>
</evidence>
<protein>
    <recommendedName>
        <fullName evidence="2">F-box domain-containing protein</fullName>
    </recommendedName>
</protein>
<dbReference type="InterPro" id="IPR036047">
    <property type="entry name" value="F-box-like_dom_sf"/>
</dbReference>
<keyword evidence="4" id="KW-1185">Reference proteome</keyword>
<dbReference type="SMART" id="SM00256">
    <property type="entry name" value="FBOX"/>
    <property type="match status" value="1"/>
</dbReference>
<comment type="caution">
    <text evidence="3">The sequence shown here is derived from an EMBL/GenBank/DDBJ whole genome shotgun (WGS) entry which is preliminary data.</text>
</comment>
<dbReference type="InterPro" id="IPR001810">
    <property type="entry name" value="F-box_dom"/>
</dbReference>
<feature type="domain" description="F-box" evidence="2">
    <location>
        <begin position="1"/>
        <end position="47"/>
    </location>
</feature>
<dbReference type="SUPFAM" id="SSF50969">
    <property type="entry name" value="YVTN repeat-like/Quinoprotein amine dehydrogenase"/>
    <property type="match status" value="1"/>
</dbReference>
<organism evidence="3 4">
    <name type="scientific">Lactarius akahatsu</name>
    <dbReference type="NCBI Taxonomy" id="416441"/>
    <lineage>
        <taxon>Eukaryota</taxon>
        <taxon>Fungi</taxon>
        <taxon>Dikarya</taxon>
        <taxon>Basidiomycota</taxon>
        <taxon>Agaricomycotina</taxon>
        <taxon>Agaricomycetes</taxon>
        <taxon>Russulales</taxon>
        <taxon>Russulaceae</taxon>
        <taxon>Lactarius</taxon>
    </lineage>
</organism>
<evidence type="ECO:0000313" key="4">
    <source>
        <dbReference type="Proteomes" id="UP001201163"/>
    </source>
</evidence>
<dbReference type="EMBL" id="JAKELL010000070">
    <property type="protein sequence ID" value="KAH8984933.1"/>
    <property type="molecule type" value="Genomic_DNA"/>
</dbReference>
<name>A0AAD4LF79_9AGAM</name>
<dbReference type="SUPFAM" id="SSF81383">
    <property type="entry name" value="F-box domain"/>
    <property type="match status" value="1"/>
</dbReference>
<accession>A0AAD4LF79</accession>
<dbReference type="Pfam" id="PF00646">
    <property type="entry name" value="F-box"/>
    <property type="match status" value="1"/>
</dbReference>
<reference evidence="3" key="1">
    <citation type="submission" date="2022-01" db="EMBL/GenBank/DDBJ databases">
        <title>Comparative genomics reveals a dynamic genome evolution in the ectomycorrhizal milk-cap (Lactarius) mushrooms.</title>
        <authorList>
            <consortium name="DOE Joint Genome Institute"/>
            <person name="Lebreton A."/>
            <person name="Tang N."/>
            <person name="Kuo A."/>
            <person name="LaButti K."/>
            <person name="Drula E."/>
            <person name="Barry K."/>
            <person name="Clum A."/>
            <person name="Lipzen A."/>
            <person name="Mousain D."/>
            <person name="Ng V."/>
            <person name="Wang R."/>
            <person name="Wang X."/>
            <person name="Dai Y."/>
            <person name="Henrissat B."/>
            <person name="Grigoriev I.V."/>
            <person name="Guerin-Laguette A."/>
            <person name="Yu F."/>
            <person name="Martin F.M."/>
        </authorList>
    </citation>
    <scope>NUCLEOTIDE SEQUENCE</scope>
    <source>
        <strain evidence="3">QP</strain>
    </source>
</reference>
<feature type="compositionally biased region" description="Basic residues" evidence="1">
    <location>
        <begin position="86"/>
        <end position="101"/>
    </location>
</feature>
<dbReference type="PROSITE" id="PS50181">
    <property type="entry name" value="FBOX"/>
    <property type="match status" value="1"/>
</dbReference>
<feature type="region of interest" description="Disordered" evidence="1">
    <location>
        <begin position="72"/>
        <end position="109"/>
    </location>
</feature>
<dbReference type="Proteomes" id="UP001201163">
    <property type="component" value="Unassembled WGS sequence"/>
</dbReference>
<dbReference type="InterPro" id="IPR011044">
    <property type="entry name" value="Quino_amine_DH_bsu"/>
</dbReference>
<evidence type="ECO:0000259" key="2">
    <source>
        <dbReference type="PROSITE" id="PS50181"/>
    </source>
</evidence>
<evidence type="ECO:0000256" key="1">
    <source>
        <dbReference type="SAM" id="MobiDB-lite"/>
    </source>
</evidence>